<dbReference type="SUPFAM" id="SSF103473">
    <property type="entry name" value="MFS general substrate transporter"/>
    <property type="match status" value="1"/>
</dbReference>
<evidence type="ECO:0000313" key="2">
    <source>
        <dbReference type="EMBL" id="TWU59873.1"/>
    </source>
</evidence>
<evidence type="ECO:0000256" key="1">
    <source>
        <dbReference type="SAM" id="Phobius"/>
    </source>
</evidence>
<comment type="caution">
    <text evidence="2">The sequence shown here is derived from an EMBL/GenBank/DDBJ whole genome shotgun (WGS) entry which is preliminary data.</text>
</comment>
<dbReference type="OrthoDB" id="285529at2"/>
<keyword evidence="1" id="KW-0812">Transmembrane</keyword>
<name>A0A5C6FH18_9BACT</name>
<reference evidence="2 3" key="1">
    <citation type="submission" date="2019-02" db="EMBL/GenBank/DDBJ databases">
        <title>Deep-cultivation of Planctomycetes and their phenomic and genomic characterization uncovers novel biology.</title>
        <authorList>
            <person name="Wiegand S."/>
            <person name="Jogler M."/>
            <person name="Boedeker C."/>
            <person name="Pinto D."/>
            <person name="Vollmers J."/>
            <person name="Rivas-Marin E."/>
            <person name="Kohn T."/>
            <person name="Peeters S.H."/>
            <person name="Heuer A."/>
            <person name="Rast P."/>
            <person name="Oberbeckmann S."/>
            <person name="Bunk B."/>
            <person name="Jeske O."/>
            <person name="Meyerdierks A."/>
            <person name="Storesund J.E."/>
            <person name="Kallscheuer N."/>
            <person name="Luecker S."/>
            <person name="Lage O.M."/>
            <person name="Pohl T."/>
            <person name="Merkel B.J."/>
            <person name="Hornburger P."/>
            <person name="Mueller R.-W."/>
            <person name="Bruemmer F."/>
            <person name="Labrenz M."/>
            <person name="Spormann A.M."/>
            <person name="Op Den Camp H."/>
            <person name="Overmann J."/>
            <person name="Amann R."/>
            <person name="Jetten M.S.M."/>
            <person name="Mascher T."/>
            <person name="Medema M.H."/>
            <person name="Devos D.P."/>
            <person name="Kaster A.-K."/>
            <person name="Ovreas L."/>
            <person name="Rohde M."/>
            <person name="Galperin M.Y."/>
            <person name="Jogler C."/>
        </authorList>
    </citation>
    <scope>NUCLEOTIDE SEQUENCE [LARGE SCALE GENOMIC DNA]</scope>
    <source>
        <strain evidence="2 3">Poly51</strain>
    </source>
</reference>
<keyword evidence="1" id="KW-1133">Transmembrane helix</keyword>
<dbReference type="EMBL" id="SJPW01000001">
    <property type="protein sequence ID" value="TWU59873.1"/>
    <property type="molecule type" value="Genomic_DNA"/>
</dbReference>
<feature type="transmembrane region" description="Helical" evidence="1">
    <location>
        <begin position="76"/>
        <end position="96"/>
    </location>
</feature>
<feature type="transmembrane region" description="Helical" evidence="1">
    <location>
        <begin position="149"/>
        <end position="167"/>
    </location>
</feature>
<keyword evidence="1" id="KW-0472">Membrane</keyword>
<evidence type="ECO:0000313" key="3">
    <source>
        <dbReference type="Proteomes" id="UP000318288"/>
    </source>
</evidence>
<keyword evidence="3" id="KW-1185">Reference proteome</keyword>
<feature type="transmembrane region" description="Helical" evidence="1">
    <location>
        <begin position="117"/>
        <end position="137"/>
    </location>
</feature>
<gene>
    <name evidence="2" type="ORF">Poly51_01460</name>
</gene>
<accession>A0A5C6FH18</accession>
<dbReference type="RefSeq" id="WP_146453435.1">
    <property type="nucleotide sequence ID" value="NZ_SJPW01000001.1"/>
</dbReference>
<dbReference type="Proteomes" id="UP000318288">
    <property type="component" value="Unassembled WGS sequence"/>
</dbReference>
<dbReference type="AlphaFoldDB" id="A0A5C6FH18"/>
<dbReference type="InterPro" id="IPR036259">
    <property type="entry name" value="MFS_trans_sf"/>
</dbReference>
<proteinExistence type="predicted"/>
<protein>
    <submittedName>
        <fullName evidence="2">Uncharacterized protein</fullName>
    </submittedName>
</protein>
<organism evidence="2 3">
    <name type="scientific">Rubripirellula tenax</name>
    <dbReference type="NCBI Taxonomy" id="2528015"/>
    <lineage>
        <taxon>Bacteria</taxon>
        <taxon>Pseudomonadati</taxon>
        <taxon>Planctomycetota</taxon>
        <taxon>Planctomycetia</taxon>
        <taxon>Pirellulales</taxon>
        <taxon>Pirellulaceae</taxon>
        <taxon>Rubripirellula</taxon>
    </lineage>
</organism>
<sequence>MNHSNPYAQSDDSINPYAVPRAPSGLPPMGGTESFWREGKILVMHKHATLPDICIKSGEATNGFRLKRKLKYHHPAWAFTILFNVLLYLIMAAIVSKRATVMIGLSERWQSIRRRRILIGWSGALLGVGMLVAGLATLERGDNSPGGPVLLVLGTLAIISFAIYGMFGAKMVAATKIDEQLIYIKGAHPDFLAKLESVG</sequence>